<proteinExistence type="inferred from homology"/>
<sequence>MGTFSELYHKITMEATNFYLSSFDLHPFSENVANSIPPPQLLQETDQRMSQAYLETYKFFDEEQLRLGIPKDWAEIEAALSNAPSTCSEPDCMQPFGESQCLPPSSQANIVLKKWRKTIKNKQTKRARTEFYPGSHQPVPQNTCTRGPFTPPWSFPVEALGYSGSGPIQLWQFLFKLLTDYTCQHIICWTGDKWEFKLLDPDEVARRWGLHKNKQNMNYAKLSRGLRYYYHKNIIHKTAGKRYVYRFVCDIQSLIGYTPDQLFYACNLKPKKDRDDECGGCPGNRLV</sequence>
<evidence type="ECO:0000313" key="5">
    <source>
        <dbReference type="EMBL" id="KAL3886129.1"/>
    </source>
</evidence>
<keyword evidence="2 3" id="KW-0238">DNA-binding</keyword>
<name>A0ABD3XIP6_SINWO</name>
<dbReference type="Proteomes" id="UP001634394">
    <property type="component" value="Unassembled WGS sequence"/>
</dbReference>
<dbReference type="Gene3D" id="1.10.10.10">
    <property type="entry name" value="Winged helix-like DNA-binding domain superfamily/Winged helix DNA-binding domain"/>
    <property type="match status" value="1"/>
</dbReference>
<dbReference type="PANTHER" id="PTHR11849">
    <property type="entry name" value="ETS"/>
    <property type="match status" value="1"/>
</dbReference>
<keyword evidence="3" id="KW-0539">Nucleus</keyword>
<accession>A0ABD3XIP6</accession>
<dbReference type="GO" id="GO:0003677">
    <property type="term" value="F:DNA binding"/>
    <property type="evidence" value="ECO:0007669"/>
    <property type="project" value="UniProtKB-KW"/>
</dbReference>
<dbReference type="Pfam" id="PF00178">
    <property type="entry name" value="Ets"/>
    <property type="match status" value="1"/>
</dbReference>
<dbReference type="InterPro" id="IPR000418">
    <property type="entry name" value="Ets_dom"/>
</dbReference>
<dbReference type="InterPro" id="IPR036390">
    <property type="entry name" value="WH_DNA-bd_sf"/>
</dbReference>
<evidence type="ECO:0000256" key="1">
    <source>
        <dbReference type="ARBA" id="ARBA00005562"/>
    </source>
</evidence>
<dbReference type="PROSITE" id="PS50061">
    <property type="entry name" value="ETS_DOMAIN_3"/>
    <property type="match status" value="1"/>
</dbReference>
<evidence type="ECO:0000259" key="4">
    <source>
        <dbReference type="PROSITE" id="PS50061"/>
    </source>
</evidence>
<dbReference type="PRINTS" id="PR00454">
    <property type="entry name" value="ETSDOMAIN"/>
</dbReference>
<gene>
    <name evidence="5" type="ORF">ACJMK2_026145</name>
</gene>
<dbReference type="InterPro" id="IPR036388">
    <property type="entry name" value="WH-like_DNA-bd_sf"/>
</dbReference>
<dbReference type="AlphaFoldDB" id="A0ABD3XIP6"/>
<dbReference type="SMART" id="SM00413">
    <property type="entry name" value="ETS"/>
    <property type="match status" value="1"/>
</dbReference>
<dbReference type="GO" id="GO:0005634">
    <property type="term" value="C:nucleus"/>
    <property type="evidence" value="ECO:0007669"/>
    <property type="project" value="UniProtKB-SubCell"/>
</dbReference>
<dbReference type="PANTHER" id="PTHR11849:SF289">
    <property type="entry name" value="ETS-LIKE PROTEIN POINTED"/>
    <property type="match status" value="1"/>
</dbReference>
<comment type="subcellular location">
    <subcellularLocation>
        <location evidence="3">Nucleus</location>
    </subcellularLocation>
</comment>
<keyword evidence="6" id="KW-1185">Reference proteome</keyword>
<dbReference type="EMBL" id="JBJQND010000002">
    <property type="protein sequence ID" value="KAL3886129.1"/>
    <property type="molecule type" value="Genomic_DNA"/>
</dbReference>
<organism evidence="5 6">
    <name type="scientific">Sinanodonta woodiana</name>
    <name type="common">Chinese pond mussel</name>
    <name type="synonym">Anodonta woodiana</name>
    <dbReference type="NCBI Taxonomy" id="1069815"/>
    <lineage>
        <taxon>Eukaryota</taxon>
        <taxon>Metazoa</taxon>
        <taxon>Spiralia</taxon>
        <taxon>Lophotrochozoa</taxon>
        <taxon>Mollusca</taxon>
        <taxon>Bivalvia</taxon>
        <taxon>Autobranchia</taxon>
        <taxon>Heteroconchia</taxon>
        <taxon>Palaeoheterodonta</taxon>
        <taxon>Unionida</taxon>
        <taxon>Unionoidea</taxon>
        <taxon>Unionidae</taxon>
        <taxon>Unioninae</taxon>
        <taxon>Sinanodonta</taxon>
    </lineage>
</organism>
<comment type="caution">
    <text evidence="5">The sequence shown here is derived from an EMBL/GenBank/DDBJ whole genome shotgun (WGS) entry which is preliminary data.</text>
</comment>
<evidence type="ECO:0000256" key="3">
    <source>
        <dbReference type="RuleBase" id="RU004019"/>
    </source>
</evidence>
<evidence type="ECO:0000256" key="2">
    <source>
        <dbReference type="ARBA" id="ARBA00023125"/>
    </source>
</evidence>
<comment type="similarity">
    <text evidence="1 3">Belongs to the ETS family.</text>
</comment>
<reference evidence="5 6" key="1">
    <citation type="submission" date="2024-11" db="EMBL/GenBank/DDBJ databases">
        <title>Chromosome-level genome assembly of the freshwater bivalve Anodonta woodiana.</title>
        <authorList>
            <person name="Chen X."/>
        </authorList>
    </citation>
    <scope>NUCLEOTIDE SEQUENCE [LARGE SCALE GENOMIC DNA]</scope>
    <source>
        <strain evidence="5">MN2024</strain>
        <tissue evidence="5">Gills</tissue>
    </source>
</reference>
<feature type="domain" description="ETS" evidence="4">
    <location>
        <begin position="168"/>
        <end position="248"/>
    </location>
</feature>
<evidence type="ECO:0000313" key="6">
    <source>
        <dbReference type="Proteomes" id="UP001634394"/>
    </source>
</evidence>
<dbReference type="InterPro" id="IPR046328">
    <property type="entry name" value="ETS_fam"/>
</dbReference>
<protein>
    <recommendedName>
        <fullName evidence="4">ETS domain-containing protein</fullName>
    </recommendedName>
</protein>
<dbReference type="SUPFAM" id="SSF46785">
    <property type="entry name" value="Winged helix' DNA-binding domain"/>
    <property type="match status" value="1"/>
</dbReference>